<feature type="chain" id="PRO_5014915164" evidence="1">
    <location>
        <begin position="23"/>
        <end position="88"/>
    </location>
</feature>
<evidence type="ECO:0000313" key="2">
    <source>
        <dbReference type="EMBL" id="MBW74214.1"/>
    </source>
</evidence>
<accession>A0A2M4D9F6</accession>
<feature type="signal peptide" evidence="1">
    <location>
        <begin position="1"/>
        <end position="22"/>
    </location>
</feature>
<evidence type="ECO:0000256" key="1">
    <source>
        <dbReference type="SAM" id="SignalP"/>
    </source>
</evidence>
<proteinExistence type="predicted"/>
<organism evidence="2">
    <name type="scientific">Anopheles darlingi</name>
    <name type="common">Mosquito</name>
    <dbReference type="NCBI Taxonomy" id="43151"/>
    <lineage>
        <taxon>Eukaryota</taxon>
        <taxon>Metazoa</taxon>
        <taxon>Ecdysozoa</taxon>
        <taxon>Arthropoda</taxon>
        <taxon>Hexapoda</taxon>
        <taxon>Insecta</taxon>
        <taxon>Pterygota</taxon>
        <taxon>Neoptera</taxon>
        <taxon>Endopterygota</taxon>
        <taxon>Diptera</taxon>
        <taxon>Nematocera</taxon>
        <taxon>Culicoidea</taxon>
        <taxon>Culicidae</taxon>
        <taxon>Anophelinae</taxon>
        <taxon>Anopheles</taxon>
    </lineage>
</organism>
<reference evidence="2" key="1">
    <citation type="submission" date="2018-01" db="EMBL/GenBank/DDBJ databases">
        <title>An insight into the sialome of Amazonian anophelines.</title>
        <authorList>
            <person name="Ribeiro J.M."/>
            <person name="Scarpassa V."/>
            <person name="Calvo E."/>
        </authorList>
    </citation>
    <scope>NUCLEOTIDE SEQUENCE</scope>
</reference>
<keyword evidence="1" id="KW-0732">Signal</keyword>
<dbReference type="AlphaFoldDB" id="A0A2M4D9F6"/>
<name>A0A2M4D9F6_ANODA</name>
<dbReference type="EMBL" id="GGFL01010036">
    <property type="protein sequence ID" value="MBW74214.1"/>
    <property type="molecule type" value="Transcribed_RNA"/>
</dbReference>
<protein>
    <submittedName>
        <fullName evidence="2">Putative secreted protein</fullName>
    </submittedName>
</protein>
<sequence length="88" mass="9251">MVNPLTFVLVVVTLDAHPFVVAASAPFCCFILSKSCSLERTLPSQMLFRRCAGTTVPALAPANVTPALADGCCCCCCCCCCCFRCSSS</sequence>